<comment type="subcellular location">
    <subcellularLocation>
        <location evidence="1">Cell outer membrane</location>
    </subcellularLocation>
</comment>
<dbReference type="EMBL" id="CP020921">
    <property type="protein sequence ID" value="AWB10173.1"/>
    <property type="molecule type" value="Genomic_DNA"/>
</dbReference>
<dbReference type="GO" id="GO:0015562">
    <property type="term" value="F:efflux transmembrane transporter activity"/>
    <property type="evidence" value="ECO:0007669"/>
    <property type="project" value="InterPro"/>
</dbReference>
<dbReference type="Proteomes" id="UP000244792">
    <property type="component" value="Chromosome"/>
</dbReference>
<evidence type="ECO:0000256" key="1">
    <source>
        <dbReference type="ARBA" id="ARBA00004442"/>
    </source>
</evidence>
<keyword evidence="5" id="KW-0812">Transmembrane</keyword>
<dbReference type="PANTHER" id="PTHR30026:SF21">
    <property type="entry name" value="SLR1270 PROTEIN"/>
    <property type="match status" value="1"/>
</dbReference>
<keyword evidence="7" id="KW-0998">Cell outer membrane</keyword>
<evidence type="ECO:0000256" key="6">
    <source>
        <dbReference type="ARBA" id="ARBA00023136"/>
    </source>
</evidence>
<evidence type="ECO:0000313" key="10">
    <source>
        <dbReference type="Proteomes" id="UP000244792"/>
    </source>
</evidence>
<dbReference type="GO" id="GO:1990281">
    <property type="term" value="C:efflux pump complex"/>
    <property type="evidence" value="ECO:0007669"/>
    <property type="project" value="TreeGrafter"/>
</dbReference>
<dbReference type="InterPro" id="IPR003423">
    <property type="entry name" value="OMP_efflux"/>
</dbReference>
<evidence type="ECO:0000256" key="8">
    <source>
        <dbReference type="SAM" id="Coils"/>
    </source>
</evidence>
<dbReference type="GO" id="GO:0009279">
    <property type="term" value="C:cell outer membrane"/>
    <property type="evidence" value="ECO:0007669"/>
    <property type="project" value="UniProtKB-SubCell"/>
</dbReference>
<evidence type="ECO:0000256" key="2">
    <source>
        <dbReference type="ARBA" id="ARBA00007613"/>
    </source>
</evidence>
<dbReference type="RefSeq" id="WP_108308994.1">
    <property type="nucleotide sequence ID" value="NZ_CP020921.1"/>
</dbReference>
<dbReference type="InterPro" id="IPR051906">
    <property type="entry name" value="TolC-like"/>
</dbReference>
<dbReference type="KEGG" id="taci:TDSAC_0816"/>
<evidence type="ECO:0000256" key="4">
    <source>
        <dbReference type="ARBA" id="ARBA00022452"/>
    </source>
</evidence>
<sequence length="444" mass="50623">MRFIFFILLFIFLTPQISFSEPISLDLNEAIQYALVNNHELKFLSESIISKEADLGIARSSYLPKLSFSETYLRTNNPTYAFMAKLNEGRFTQNDFEINSLNNPSSINDYQTTFTVDQLIFSKKALLAIDMAKKELQAQKLSYKRKKEEVVYNVIKSYLEVQTAKEYLNVAQKALDDALEHEKIAKINYKVGLSVYSDVLRAETSVLAAKERLVSARKNFEISQRTFGLVLGIKENVIPSGNFDLPIKLQNEDYYKNASLNRADLRAIELRNKIAKKNIELTTSGYLPYIGLSFTYQMNDHSNIFGSEGSSYQFLTYLSWNIFDGAKRENEIKKAKAEQKMVEENLKALEDAISLEVYSSYLGVKEAKENLELAKGALASAEEDTKIILHRYQNALSPFIDLLDAQTNLDNIRANLVDKENKYFMSLVDLDYKSGILLSELGIK</sequence>
<reference evidence="9 10" key="1">
    <citation type="submission" date="2017-04" db="EMBL/GenBank/DDBJ databases">
        <title>Genomic insights into metabolism of Thermodesulfobium acidiphilum.</title>
        <authorList>
            <person name="Toshchakov S.V."/>
            <person name="Frolov E.N."/>
            <person name="Kublanov I.V."/>
            <person name="Samarov N.I."/>
            <person name="Novikov A."/>
            <person name="Lebedinsky A.V."/>
            <person name="Bonch-Osmolovskaya E.A."/>
            <person name="Chernyh N.A."/>
        </authorList>
    </citation>
    <scope>NUCLEOTIDE SEQUENCE [LARGE SCALE GENOMIC DNA]</scope>
    <source>
        <strain evidence="9 10">3127-1</strain>
    </source>
</reference>
<feature type="coiled-coil region" evidence="8">
    <location>
        <begin position="327"/>
        <end position="422"/>
    </location>
</feature>
<dbReference type="AlphaFoldDB" id="A0A2R4W046"/>
<protein>
    <submittedName>
        <fullName evidence="9">Outer membrane protein TolC</fullName>
    </submittedName>
</protein>
<dbReference type="OrthoDB" id="1737316at2"/>
<dbReference type="Gene3D" id="1.20.1600.10">
    <property type="entry name" value="Outer membrane efflux proteins (OEP)"/>
    <property type="match status" value="1"/>
</dbReference>
<keyword evidence="3" id="KW-0813">Transport</keyword>
<keyword evidence="6" id="KW-0472">Membrane</keyword>
<dbReference type="Pfam" id="PF02321">
    <property type="entry name" value="OEP"/>
    <property type="match status" value="2"/>
</dbReference>
<evidence type="ECO:0000256" key="3">
    <source>
        <dbReference type="ARBA" id="ARBA00022448"/>
    </source>
</evidence>
<name>A0A2R4W046_THEAF</name>
<keyword evidence="10" id="KW-1185">Reference proteome</keyword>
<proteinExistence type="inferred from homology"/>
<dbReference type="PANTHER" id="PTHR30026">
    <property type="entry name" value="OUTER MEMBRANE PROTEIN TOLC"/>
    <property type="match status" value="1"/>
</dbReference>
<evidence type="ECO:0000256" key="7">
    <source>
        <dbReference type="ARBA" id="ARBA00023237"/>
    </source>
</evidence>
<accession>A0A2R4W046</accession>
<dbReference type="GO" id="GO:0015288">
    <property type="term" value="F:porin activity"/>
    <property type="evidence" value="ECO:0007669"/>
    <property type="project" value="TreeGrafter"/>
</dbReference>
<gene>
    <name evidence="9" type="ORF">TDSAC_0816</name>
</gene>
<evidence type="ECO:0000313" key="9">
    <source>
        <dbReference type="EMBL" id="AWB10173.1"/>
    </source>
</evidence>
<comment type="similarity">
    <text evidence="2">Belongs to the outer membrane factor (OMF) (TC 1.B.17) family.</text>
</comment>
<keyword evidence="8" id="KW-0175">Coiled coil</keyword>
<evidence type="ECO:0000256" key="5">
    <source>
        <dbReference type="ARBA" id="ARBA00022692"/>
    </source>
</evidence>
<dbReference type="SUPFAM" id="SSF56954">
    <property type="entry name" value="Outer membrane efflux proteins (OEP)"/>
    <property type="match status" value="1"/>
</dbReference>
<organism evidence="9 10">
    <name type="scientific">Thermodesulfobium acidiphilum</name>
    <dbReference type="NCBI Taxonomy" id="1794699"/>
    <lineage>
        <taxon>Bacteria</taxon>
        <taxon>Pseudomonadati</taxon>
        <taxon>Thermodesulfobiota</taxon>
        <taxon>Thermodesulfobiia</taxon>
        <taxon>Thermodesulfobiales</taxon>
        <taxon>Thermodesulfobiaceae</taxon>
        <taxon>Thermodesulfobium</taxon>
    </lineage>
</organism>
<keyword evidence="4" id="KW-1134">Transmembrane beta strand</keyword>